<proteinExistence type="inferred from homology"/>
<feature type="domain" description="Histone deacetylase" evidence="11">
    <location>
        <begin position="6"/>
        <end position="159"/>
    </location>
</feature>
<keyword evidence="4" id="KW-0678">Repressor</keyword>
<keyword evidence="8" id="KW-0804">Transcription</keyword>
<dbReference type="Pfam" id="PF00850">
    <property type="entry name" value="Hist_deacetyl"/>
    <property type="match status" value="1"/>
</dbReference>
<dbReference type="PANTHER" id="PTHR10625">
    <property type="entry name" value="HISTONE DEACETYLASE HDAC1-RELATED"/>
    <property type="match status" value="1"/>
</dbReference>
<feature type="compositionally biased region" description="Acidic residues" evidence="10">
    <location>
        <begin position="169"/>
        <end position="195"/>
    </location>
</feature>
<evidence type="ECO:0000256" key="3">
    <source>
        <dbReference type="ARBA" id="ARBA00012111"/>
    </source>
</evidence>
<keyword evidence="6" id="KW-0156">Chromatin regulator</keyword>
<name>A0A4D9CZD3_9STRA</name>
<keyword evidence="5" id="KW-0378">Hydrolase</keyword>
<dbReference type="GO" id="GO:0141221">
    <property type="term" value="F:histone deacetylase activity, hydrolytic mechanism"/>
    <property type="evidence" value="ECO:0007669"/>
    <property type="project" value="UniProtKB-EC"/>
</dbReference>
<evidence type="ECO:0000256" key="2">
    <source>
        <dbReference type="ARBA" id="ARBA00007738"/>
    </source>
</evidence>
<dbReference type="GO" id="GO:0040029">
    <property type="term" value="P:epigenetic regulation of gene expression"/>
    <property type="evidence" value="ECO:0007669"/>
    <property type="project" value="TreeGrafter"/>
</dbReference>
<feature type="region of interest" description="Disordered" evidence="10">
    <location>
        <begin position="165"/>
        <end position="257"/>
    </location>
</feature>
<evidence type="ECO:0000256" key="1">
    <source>
        <dbReference type="ARBA" id="ARBA00004123"/>
    </source>
</evidence>
<keyword evidence="13" id="KW-1185">Reference proteome</keyword>
<keyword evidence="9" id="KW-0539">Nucleus</keyword>
<evidence type="ECO:0000313" key="13">
    <source>
        <dbReference type="Proteomes" id="UP000355283"/>
    </source>
</evidence>
<dbReference type="InterPro" id="IPR023696">
    <property type="entry name" value="Ureohydrolase_dom_sf"/>
</dbReference>
<dbReference type="Gene3D" id="3.40.800.20">
    <property type="entry name" value="Histone deacetylase domain"/>
    <property type="match status" value="1"/>
</dbReference>
<evidence type="ECO:0000256" key="10">
    <source>
        <dbReference type="SAM" id="MobiDB-lite"/>
    </source>
</evidence>
<dbReference type="GO" id="GO:0000118">
    <property type="term" value="C:histone deacetylase complex"/>
    <property type="evidence" value="ECO:0007669"/>
    <property type="project" value="TreeGrafter"/>
</dbReference>
<evidence type="ECO:0000259" key="11">
    <source>
        <dbReference type="Pfam" id="PF00850"/>
    </source>
</evidence>
<dbReference type="PANTHER" id="PTHR10625:SF5">
    <property type="entry name" value="HISTONE DEACETYLASE"/>
    <property type="match status" value="1"/>
</dbReference>
<dbReference type="OrthoDB" id="424012at2759"/>
<dbReference type="EMBL" id="SDOX01000122">
    <property type="protein sequence ID" value="TFJ81869.1"/>
    <property type="molecule type" value="Genomic_DNA"/>
</dbReference>
<gene>
    <name evidence="12" type="ORF">NSK_007116</name>
</gene>
<dbReference type="SUPFAM" id="SSF52768">
    <property type="entry name" value="Arginase/deacetylase"/>
    <property type="match status" value="1"/>
</dbReference>
<feature type="region of interest" description="Disordered" evidence="10">
    <location>
        <begin position="1"/>
        <end position="20"/>
    </location>
</feature>
<evidence type="ECO:0000256" key="4">
    <source>
        <dbReference type="ARBA" id="ARBA00022491"/>
    </source>
</evidence>
<dbReference type="AlphaFoldDB" id="A0A4D9CZD3"/>
<organism evidence="12 13">
    <name type="scientific">Nannochloropsis salina CCMP1776</name>
    <dbReference type="NCBI Taxonomy" id="1027361"/>
    <lineage>
        <taxon>Eukaryota</taxon>
        <taxon>Sar</taxon>
        <taxon>Stramenopiles</taxon>
        <taxon>Ochrophyta</taxon>
        <taxon>Eustigmatophyceae</taxon>
        <taxon>Eustigmatales</taxon>
        <taxon>Monodopsidaceae</taxon>
        <taxon>Microchloropsis</taxon>
        <taxon>Microchloropsis salina</taxon>
    </lineage>
</organism>
<accession>A0A4D9CZD3</accession>
<reference evidence="12 13" key="1">
    <citation type="submission" date="2019-01" db="EMBL/GenBank/DDBJ databases">
        <title>Nuclear Genome Assembly of the Microalgal Biofuel strain Nannochloropsis salina CCMP1776.</title>
        <authorList>
            <person name="Hovde B."/>
        </authorList>
    </citation>
    <scope>NUCLEOTIDE SEQUENCE [LARGE SCALE GENOMIC DNA]</scope>
    <source>
        <strain evidence="12 13">CCMP1776</strain>
    </source>
</reference>
<protein>
    <recommendedName>
        <fullName evidence="3">histone deacetylase</fullName>
        <ecNumber evidence="3">3.5.1.98</ecNumber>
    </recommendedName>
</protein>
<comment type="caution">
    <text evidence="12">The sequence shown here is derived from an EMBL/GenBank/DDBJ whole genome shotgun (WGS) entry which is preliminary data.</text>
</comment>
<dbReference type="InterPro" id="IPR023801">
    <property type="entry name" value="His_deacetylse_dom"/>
</dbReference>
<evidence type="ECO:0000256" key="9">
    <source>
        <dbReference type="ARBA" id="ARBA00023242"/>
    </source>
</evidence>
<feature type="compositionally biased region" description="Gly residues" evidence="10">
    <location>
        <begin position="247"/>
        <end position="257"/>
    </location>
</feature>
<comment type="similarity">
    <text evidence="2">Belongs to the histone deacetylase family. HD type 2 subfamily.</text>
</comment>
<keyword evidence="7" id="KW-0805">Transcription regulation</keyword>
<evidence type="ECO:0000256" key="5">
    <source>
        <dbReference type="ARBA" id="ARBA00022801"/>
    </source>
</evidence>
<dbReference type="Proteomes" id="UP000355283">
    <property type="component" value="Unassembled WGS sequence"/>
</dbReference>
<evidence type="ECO:0000313" key="12">
    <source>
        <dbReference type="EMBL" id="TFJ81869.1"/>
    </source>
</evidence>
<evidence type="ECO:0000256" key="8">
    <source>
        <dbReference type="ARBA" id="ARBA00023163"/>
    </source>
</evidence>
<dbReference type="EC" id="3.5.1.98" evidence="3"/>
<evidence type="ECO:0000256" key="6">
    <source>
        <dbReference type="ARBA" id="ARBA00022853"/>
    </source>
</evidence>
<sequence length="257" mass="28127">MREVEDVHHGNGTQDGFRDDPDLFYASTHVGYGFYPGTGSRKDAKGREDRLVNVPFREGEGSSEKFRRAWAEEIFPKLRKFQPELIILSMGFDAVAEDPLGEMELRPEDFEWLSREVRRVGGRKGGREGGREGCKVVSILEGGYDLAALGACAIAHVRGLLGATRAGEGEEGEGEGEGEREWEEEQEGEGGGEGEEGPKAHVLPPVTMRDEEELVEGLKEVRVEDEGEEGRKGGREGGIRRVRLGGVCRGGDQGGTR</sequence>
<feature type="compositionally biased region" description="Basic and acidic residues" evidence="10">
    <location>
        <begin position="216"/>
        <end position="239"/>
    </location>
</feature>
<evidence type="ECO:0000256" key="7">
    <source>
        <dbReference type="ARBA" id="ARBA00023015"/>
    </source>
</evidence>
<comment type="subcellular location">
    <subcellularLocation>
        <location evidence="1">Nucleus</location>
    </subcellularLocation>
</comment>
<dbReference type="InterPro" id="IPR037138">
    <property type="entry name" value="His_deacetylse_dom_sf"/>
</dbReference>
<dbReference type="GO" id="GO:0005737">
    <property type="term" value="C:cytoplasm"/>
    <property type="evidence" value="ECO:0007669"/>
    <property type="project" value="TreeGrafter"/>
</dbReference>